<protein>
    <submittedName>
        <fullName evidence="1">Uncharacterized protein</fullName>
    </submittedName>
</protein>
<proteinExistence type="predicted"/>
<reference evidence="1 2" key="1">
    <citation type="submission" date="2016-07" db="EMBL/GenBank/DDBJ databases">
        <title>Bacillus oceanisediminis whole genome.</title>
        <authorList>
            <person name="Pal Y."/>
            <person name="Verma A."/>
            <person name="Mual P."/>
            <person name="Srinivasan K."/>
        </authorList>
    </citation>
    <scope>NUCLEOTIDE SEQUENCE [LARGE SCALE GENOMIC DNA]</scope>
    <source>
        <strain evidence="1 2">Bhandara28</strain>
    </source>
</reference>
<evidence type="ECO:0000313" key="1">
    <source>
        <dbReference type="EMBL" id="OHX44693.1"/>
    </source>
</evidence>
<dbReference type="Proteomes" id="UP000180194">
    <property type="component" value="Unassembled WGS sequence"/>
</dbReference>
<dbReference type="EMBL" id="MBRJ01000040">
    <property type="protein sequence ID" value="OHX44693.1"/>
    <property type="molecule type" value="Genomic_DNA"/>
</dbReference>
<evidence type="ECO:0000313" key="2">
    <source>
        <dbReference type="Proteomes" id="UP000180194"/>
    </source>
</evidence>
<name>A0ABX3CMG4_9BACI</name>
<organism evidence="1 2">
    <name type="scientific">Cytobacillus oceanisediminis</name>
    <dbReference type="NCBI Taxonomy" id="665099"/>
    <lineage>
        <taxon>Bacteria</taxon>
        <taxon>Bacillati</taxon>
        <taxon>Bacillota</taxon>
        <taxon>Bacilli</taxon>
        <taxon>Bacillales</taxon>
        <taxon>Bacillaceae</taxon>
        <taxon>Cytobacillus</taxon>
    </lineage>
</organism>
<sequence length="78" mass="9026">MGHEKVEPIVLTPNADVIRERKHNRGKFGYIGFNVDSLRKEFIKTTPHLRIGLWVDNSIEQPHETVDYIMAKLGIELN</sequence>
<accession>A0ABX3CMG4</accession>
<comment type="caution">
    <text evidence="1">The sequence shown here is derived from an EMBL/GenBank/DDBJ whole genome shotgun (WGS) entry which is preliminary data.</text>
</comment>
<gene>
    <name evidence="1" type="ORF">BBV17_24600</name>
</gene>
<keyword evidence="2" id="KW-1185">Reference proteome</keyword>